<comment type="caution">
    <text evidence="2">The sequence shown here is derived from an EMBL/GenBank/DDBJ whole genome shotgun (WGS) entry which is preliminary data.</text>
</comment>
<gene>
    <name evidence="2" type="ORF">XthCFBP4691_13385</name>
</gene>
<dbReference type="InterPro" id="IPR008030">
    <property type="entry name" value="NmrA-like"/>
</dbReference>
<sequence length="304" mass="31931">MHPSRSLLVYLGNGVQGAAVVHAALRRGFQVRALVRDRRRAQALAALGVELAEGDLRDPASLRAASAGVAHAVLQIPTGPEQAMLAQAGHALAAITACRLRSFVLKLASARLPAPCSEPSFVANAQLEDLAQRTGLPFASVWPTLYLDNLLKPSARADIVDHGVFAPPIAATQAIAWTSAEDCAEAALTLIERGVDGGRHRIAGPESVTGEQLAARLSAALGRRIAYRAQPLNAFEREVDAALGAGSGRQVASKFRFFATHPSQADAILAAPFQAQPALQGFRPATIGEWVGRHRQAFGATAGD</sequence>
<dbReference type="OrthoDB" id="6434603at2"/>
<dbReference type="RefSeq" id="WP_128420879.1">
    <property type="nucleotide sequence ID" value="NZ_CP049017.1"/>
</dbReference>
<accession>A0A2S6ZDF1</accession>
<dbReference type="Pfam" id="PF05368">
    <property type="entry name" value="NmrA"/>
    <property type="match status" value="1"/>
</dbReference>
<dbReference type="SUPFAM" id="SSF51735">
    <property type="entry name" value="NAD(P)-binding Rossmann-fold domains"/>
    <property type="match status" value="1"/>
</dbReference>
<evidence type="ECO:0000259" key="1">
    <source>
        <dbReference type="Pfam" id="PF05368"/>
    </source>
</evidence>
<name>A0A2S6ZDF1_9XANT</name>
<dbReference type="AlphaFoldDB" id="A0A2S6ZDF1"/>
<dbReference type="Proteomes" id="UP000239898">
    <property type="component" value="Unassembled WGS sequence"/>
</dbReference>
<dbReference type="InterPro" id="IPR051604">
    <property type="entry name" value="Ergot_Alk_Oxidoreductase"/>
</dbReference>
<feature type="domain" description="NmrA-like" evidence="1">
    <location>
        <begin position="7"/>
        <end position="263"/>
    </location>
</feature>
<dbReference type="EMBL" id="MIGX01000066">
    <property type="protein sequence ID" value="PPT90262.1"/>
    <property type="molecule type" value="Genomic_DNA"/>
</dbReference>
<organism evidence="2 3">
    <name type="scientific">Xanthomonas theicola</name>
    <dbReference type="NCBI Taxonomy" id="56464"/>
    <lineage>
        <taxon>Bacteria</taxon>
        <taxon>Pseudomonadati</taxon>
        <taxon>Pseudomonadota</taxon>
        <taxon>Gammaproteobacteria</taxon>
        <taxon>Lysobacterales</taxon>
        <taxon>Lysobacteraceae</taxon>
        <taxon>Xanthomonas</taxon>
    </lineage>
</organism>
<reference evidence="2 3" key="1">
    <citation type="submission" date="2016-08" db="EMBL/GenBank/DDBJ databases">
        <title>Evolution of the type three secretion system and type three effector repertoires in Xanthomonas.</title>
        <authorList>
            <person name="Merda D."/>
            <person name="Briand M."/>
            <person name="Bosis E."/>
            <person name="Rousseau C."/>
            <person name="Portier P."/>
            <person name="Jacques M.-A."/>
            <person name="Fischer-Le Saux M."/>
        </authorList>
    </citation>
    <scope>NUCLEOTIDE SEQUENCE [LARGE SCALE GENOMIC DNA]</scope>
    <source>
        <strain evidence="2 3">CFBP 4691</strain>
    </source>
</reference>
<dbReference type="PANTHER" id="PTHR43162">
    <property type="match status" value="1"/>
</dbReference>
<keyword evidence="3" id="KW-1185">Reference proteome</keyword>
<evidence type="ECO:0000313" key="2">
    <source>
        <dbReference type="EMBL" id="PPT90262.1"/>
    </source>
</evidence>
<dbReference type="Gene3D" id="3.40.50.720">
    <property type="entry name" value="NAD(P)-binding Rossmann-like Domain"/>
    <property type="match status" value="1"/>
</dbReference>
<dbReference type="PANTHER" id="PTHR43162:SF1">
    <property type="entry name" value="PRESTALK A DIFFERENTIATION PROTEIN A"/>
    <property type="match status" value="1"/>
</dbReference>
<evidence type="ECO:0000313" key="3">
    <source>
        <dbReference type="Proteomes" id="UP000239898"/>
    </source>
</evidence>
<dbReference type="InterPro" id="IPR036291">
    <property type="entry name" value="NAD(P)-bd_dom_sf"/>
</dbReference>
<proteinExistence type="predicted"/>
<protein>
    <submittedName>
        <fullName evidence="2">Nucleoside-diphosphate sugar epimerase</fullName>
    </submittedName>
</protein>